<reference evidence="3" key="1">
    <citation type="submission" date="2017-06" db="EMBL/GenBank/DDBJ databases">
        <authorList>
            <person name="Cremers G."/>
        </authorList>
    </citation>
    <scope>NUCLEOTIDE SEQUENCE [LARGE SCALE GENOMIC DNA]</scope>
</reference>
<name>A0A284VI93_9EURY</name>
<keyword evidence="3" id="KW-1185">Reference proteome</keyword>
<dbReference type="EMBL" id="FZMP01000006">
    <property type="protein sequence ID" value="SNQ58984.1"/>
    <property type="molecule type" value="Genomic_DNA"/>
</dbReference>
<organism evidence="2 3">
    <name type="scientific">Candidatus Methanoperedens nitratireducens</name>
    <dbReference type="NCBI Taxonomy" id="1392998"/>
    <lineage>
        <taxon>Archaea</taxon>
        <taxon>Methanobacteriati</taxon>
        <taxon>Methanobacteriota</taxon>
        <taxon>Stenosarchaea group</taxon>
        <taxon>Methanomicrobia</taxon>
        <taxon>Methanosarcinales</taxon>
        <taxon>ANME-2 cluster</taxon>
        <taxon>Candidatus Methanoperedentaceae</taxon>
        <taxon>Candidatus Methanoperedens</taxon>
    </lineage>
</organism>
<dbReference type="Proteomes" id="UP000218615">
    <property type="component" value="Unassembled WGS sequence"/>
</dbReference>
<feature type="transmembrane region" description="Helical" evidence="1">
    <location>
        <begin position="207"/>
        <end position="225"/>
    </location>
</feature>
<feature type="transmembrane region" description="Helical" evidence="1">
    <location>
        <begin position="174"/>
        <end position="195"/>
    </location>
</feature>
<keyword evidence="1" id="KW-0472">Membrane</keyword>
<keyword evidence="1" id="KW-1133">Transmembrane helix</keyword>
<evidence type="ECO:0000313" key="3">
    <source>
        <dbReference type="Proteomes" id="UP000218615"/>
    </source>
</evidence>
<sequence length="242" mass="27992">MPGDVFENIRTHKKSRRIVKPEPFWLYQLKKLVPTLFAVYLLTFSVLYIVVTIHQETKTDIFILTQGPIEAMGVPVYAGLLFNVGVLFWSFSAAICFFCSAVLRKDINNRELPSFLLFSGIITSVLMLDDLFLFRESFYPIYLNVPENAVYAAYGIMLLLYFIRFRTTIMDTDFLLLFFALGFLGLSMTFAKWPVELQASQYLFKDGAKLFGIMTWFAYFTRIGLKQVKYAILFRQQGLAND</sequence>
<gene>
    <name evidence="2" type="ORF">MNV_1030004</name>
</gene>
<evidence type="ECO:0000313" key="2">
    <source>
        <dbReference type="EMBL" id="SNQ58984.1"/>
    </source>
</evidence>
<feature type="transmembrane region" description="Helical" evidence="1">
    <location>
        <begin position="115"/>
        <end position="135"/>
    </location>
</feature>
<dbReference type="AlphaFoldDB" id="A0A284VI93"/>
<evidence type="ECO:0000256" key="1">
    <source>
        <dbReference type="SAM" id="Phobius"/>
    </source>
</evidence>
<keyword evidence="1" id="KW-0812">Transmembrane</keyword>
<feature type="transmembrane region" description="Helical" evidence="1">
    <location>
        <begin position="32"/>
        <end position="54"/>
    </location>
</feature>
<dbReference type="RefSeq" id="WP_096203393.1">
    <property type="nucleotide sequence ID" value="NZ_FZMP01000006.1"/>
</dbReference>
<accession>A0A284VI93</accession>
<feature type="transmembrane region" description="Helical" evidence="1">
    <location>
        <begin position="141"/>
        <end position="162"/>
    </location>
</feature>
<feature type="transmembrane region" description="Helical" evidence="1">
    <location>
        <begin position="74"/>
        <end position="103"/>
    </location>
</feature>
<protein>
    <submittedName>
        <fullName evidence="2">Uncharacterized protein</fullName>
    </submittedName>
</protein>
<proteinExistence type="predicted"/>